<gene>
    <name evidence="2" type="ORF">JOB18_045594</name>
</gene>
<protein>
    <submittedName>
        <fullName evidence="2">Uncharacterized protein</fullName>
    </submittedName>
</protein>
<accession>A0AAV6SW88</accession>
<dbReference type="AlphaFoldDB" id="A0AAV6SW88"/>
<dbReference type="Proteomes" id="UP000693946">
    <property type="component" value="Linkage Group LG11"/>
</dbReference>
<evidence type="ECO:0000256" key="1">
    <source>
        <dbReference type="SAM" id="MobiDB-lite"/>
    </source>
</evidence>
<keyword evidence="3" id="KW-1185">Reference proteome</keyword>
<evidence type="ECO:0000313" key="3">
    <source>
        <dbReference type="Proteomes" id="UP000693946"/>
    </source>
</evidence>
<feature type="compositionally biased region" description="Polar residues" evidence="1">
    <location>
        <begin position="28"/>
        <end position="41"/>
    </location>
</feature>
<proteinExistence type="predicted"/>
<organism evidence="2 3">
    <name type="scientific">Solea senegalensis</name>
    <name type="common">Senegalese sole</name>
    <dbReference type="NCBI Taxonomy" id="28829"/>
    <lineage>
        <taxon>Eukaryota</taxon>
        <taxon>Metazoa</taxon>
        <taxon>Chordata</taxon>
        <taxon>Craniata</taxon>
        <taxon>Vertebrata</taxon>
        <taxon>Euteleostomi</taxon>
        <taxon>Actinopterygii</taxon>
        <taxon>Neopterygii</taxon>
        <taxon>Teleostei</taxon>
        <taxon>Neoteleostei</taxon>
        <taxon>Acanthomorphata</taxon>
        <taxon>Carangaria</taxon>
        <taxon>Pleuronectiformes</taxon>
        <taxon>Pleuronectoidei</taxon>
        <taxon>Soleidae</taxon>
        <taxon>Solea</taxon>
    </lineage>
</organism>
<feature type="region of interest" description="Disordered" evidence="1">
    <location>
        <begin position="17"/>
        <end position="41"/>
    </location>
</feature>
<evidence type="ECO:0000313" key="2">
    <source>
        <dbReference type="EMBL" id="KAG7521288.1"/>
    </source>
</evidence>
<dbReference type="EMBL" id="JAGKHQ010000003">
    <property type="protein sequence ID" value="KAG7521288.1"/>
    <property type="molecule type" value="Genomic_DNA"/>
</dbReference>
<name>A0AAV6SW88_SOLSE</name>
<reference evidence="2 3" key="1">
    <citation type="journal article" date="2021" name="Sci. Rep.">
        <title>Chromosome anchoring in Senegalese sole (Solea senegalensis) reveals sex-associated markers and genome rearrangements in flatfish.</title>
        <authorList>
            <person name="Guerrero-Cozar I."/>
            <person name="Gomez-Garrido J."/>
            <person name="Berbel C."/>
            <person name="Martinez-Blanch J.F."/>
            <person name="Alioto T."/>
            <person name="Claros M.G."/>
            <person name="Gagnaire P.A."/>
            <person name="Manchado M."/>
        </authorList>
    </citation>
    <scope>NUCLEOTIDE SEQUENCE [LARGE SCALE GENOMIC DNA]</scope>
    <source>
        <strain evidence="2">Sse05_10M</strain>
    </source>
</reference>
<comment type="caution">
    <text evidence="2">The sequence shown here is derived from an EMBL/GenBank/DDBJ whole genome shotgun (WGS) entry which is preliminary data.</text>
</comment>
<sequence>MLELHFSSATRPNYAQIHTAASPAKPPSTLSSAQVTKGSSSLCHRHHPTIAEVDFTACNPMGQSTFAAMVMEIQRIE</sequence>